<keyword evidence="4" id="KW-0813">Transport</keyword>
<dbReference type="Pfam" id="PF06682">
    <property type="entry name" value="SARAF"/>
    <property type="match status" value="1"/>
</dbReference>
<evidence type="ECO:0000256" key="11">
    <source>
        <dbReference type="ARBA" id="ARBA00023065"/>
    </source>
</evidence>
<dbReference type="InterPro" id="IPR009567">
    <property type="entry name" value="SARAF"/>
</dbReference>
<protein>
    <recommendedName>
        <fullName evidence="3">Store-operated calcium entry-associated regulatory factor</fullName>
    </recommendedName>
    <alternativeName>
        <fullName evidence="13">Transmembrane protein 66</fullName>
    </alternativeName>
</protein>
<dbReference type="PANTHER" id="PTHR15929:SF0">
    <property type="entry name" value="STORE-OPERATED CALCIUM ENTRY-ASSOCIATED REGULATORY FACTOR"/>
    <property type="match status" value="1"/>
</dbReference>
<evidence type="ECO:0000256" key="9">
    <source>
        <dbReference type="ARBA" id="ARBA00022837"/>
    </source>
</evidence>
<evidence type="ECO:0000256" key="1">
    <source>
        <dbReference type="ARBA" id="ARBA00004115"/>
    </source>
</evidence>
<keyword evidence="6 15" id="KW-0812">Transmembrane</keyword>
<organism evidence="17 18">
    <name type="scientific">Caenorhabditis japonica</name>
    <dbReference type="NCBI Taxonomy" id="281687"/>
    <lineage>
        <taxon>Eukaryota</taxon>
        <taxon>Metazoa</taxon>
        <taxon>Ecdysozoa</taxon>
        <taxon>Nematoda</taxon>
        <taxon>Chromadorea</taxon>
        <taxon>Rhabditida</taxon>
        <taxon>Rhabditina</taxon>
        <taxon>Rhabditomorpha</taxon>
        <taxon>Rhabditoidea</taxon>
        <taxon>Rhabditidae</taxon>
        <taxon>Peloderinae</taxon>
        <taxon>Caenorhabditis</taxon>
    </lineage>
</organism>
<evidence type="ECO:0000256" key="15">
    <source>
        <dbReference type="SAM" id="Phobius"/>
    </source>
</evidence>
<reference evidence="18" key="1">
    <citation type="submission" date="2010-08" db="EMBL/GenBank/DDBJ databases">
        <authorList>
            <consortium name="Caenorhabditis japonica Sequencing Consortium"/>
            <person name="Wilson R.K."/>
        </authorList>
    </citation>
    <scope>NUCLEOTIDE SEQUENCE [LARGE SCALE GENOMIC DNA]</scope>
    <source>
        <strain evidence="18">DF5081</strain>
    </source>
</reference>
<accession>A0A8R1DGC8</accession>
<evidence type="ECO:0000256" key="5">
    <source>
        <dbReference type="ARBA" id="ARBA00022568"/>
    </source>
</evidence>
<feature type="transmembrane region" description="Helical" evidence="15">
    <location>
        <begin position="152"/>
        <end position="169"/>
    </location>
</feature>
<keyword evidence="8" id="KW-0256">Endoplasmic reticulum</keyword>
<evidence type="ECO:0000313" key="17">
    <source>
        <dbReference type="EnsemblMetazoa" id="CJA01962.1"/>
    </source>
</evidence>
<comment type="subcellular location">
    <subcellularLocation>
        <location evidence="1">Endoplasmic reticulum membrane</location>
        <topology evidence="1">Single-pass type I membrane protein</topology>
    </subcellularLocation>
</comment>
<evidence type="ECO:0000256" key="10">
    <source>
        <dbReference type="ARBA" id="ARBA00022989"/>
    </source>
</evidence>
<evidence type="ECO:0000256" key="12">
    <source>
        <dbReference type="ARBA" id="ARBA00023136"/>
    </source>
</evidence>
<name>A0A8R1DGC8_CAEJA</name>
<keyword evidence="5" id="KW-0109">Calcium transport</keyword>
<dbReference type="PANTHER" id="PTHR15929">
    <property type="entry name" value="STORE-OPERATED CALCIUM ENTRY-ASSOCIATED REGULATORY FACTOR"/>
    <property type="match status" value="1"/>
</dbReference>
<evidence type="ECO:0000256" key="13">
    <source>
        <dbReference type="ARBA" id="ARBA00031116"/>
    </source>
</evidence>
<dbReference type="GO" id="GO:0006816">
    <property type="term" value="P:calcium ion transport"/>
    <property type="evidence" value="ECO:0007669"/>
    <property type="project" value="UniProtKB-KW"/>
</dbReference>
<reference evidence="17" key="2">
    <citation type="submission" date="2022-06" db="UniProtKB">
        <authorList>
            <consortium name="EnsemblMetazoa"/>
        </authorList>
    </citation>
    <scope>IDENTIFICATION</scope>
    <source>
        <strain evidence="17">DF5081</strain>
    </source>
</reference>
<dbReference type="EnsemblMetazoa" id="CJA01962.1">
    <property type="protein sequence ID" value="CJA01962.1"/>
    <property type="gene ID" value="WBGene00121166"/>
</dbReference>
<keyword evidence="12 15" id="KW-0472">Membrane</keyword>
<keyword evidence="7 16" id="KW-0732">Signal</keyword>
<evidence type="ECO:0000313" key="18">
    <source>
        <dbReference type="Proteomes" id="UP000005237"/>
    </source>
</evidence>
<feature type="signal peptide" evidence="16">
    <location>
        <begin position="1"/>
        <end position="26"/>
    </location>
</feature>
<evidence type="ECO:0000256" key="7">
    <source>
        <dbReference type="ARBA" id="ARBA00022729"/>
    </source>
</evidence>
<dbReference type="GO" id="GO:0005789">
    <property type="term" value="C:endoplasmic reticulum membrane"/>
    <property type="evidence" value="ECO:0007669"/>
    <property type="project" value="UniProtKB-SubCell"/>
</dbReference>
<evidence type="ECO:0000256" key="3">
    <source>
        <dbReference type="ARBA" id="ARBA00016584"/>
    </source>
</evidence>
<feature type="region of interest" description="Disordered" evidence="14">
    <location>
        <begin position="179"/>
        <end position="249"/>
    </location>
</feature>
<feature type="chain" id="PRO_5035932939" description="Store-operated calcium entry-associated regulatory factor" evidence="16">
    <location>
        <begin position="27"/>
        <end position="319"/>
    </location>
</feature>
<keyword evidence="11" id="KW-0406">Ion transport</keyword>
<comment type="similarity">
    <text evidence="2">Belongs to the SARAF family.</text>
</comment>
<feature type="compositionally biased region" description="Gly residues" evidence="14">
    <location>
        <begin position="181"/>
        <end position="203"/>
    </location>
</feature>
<keyword evidence="10 15" id="KW-1133">Transmembrane helix</keyword>
<feature type="compositionally biased region" description="Low complexity" evidence="14">
    <location>
        <begin position="292"/>
        <end position="311"/>
    </location>
</feature>
<feature type="compositionally biased region" description="Low complexity" evidence="14">
    <location>
        <begin position="225"/>
        <end position="241"/>
    </location>
</feature>
<feature type="region of interest" description="Disordered" evidence="14">
    <location>
        <begin position="288"/>
        <end position="319"/>
    </location>
</feature>
<sequence length="319" mass="33625">MISRLSKSFLLWMFILFTIAFFKVSANPGKVLLRDVSAITLHDKKMTTGRRVSPTIQLECIGGSAKGAFTPKVVQCSNQGFDGSDVQWRCDADLPHDIEFGAISVSCEGYDYAEDPYILRGSCGLKYELEYTSGSGNRSVGRKGTSDRWDQFATFVVVAFIAYIIYVMWSNRSQNPANGGYQQGGGAGGPGGPGSGGGGGPGGYPNAPPPYDENYGKPPPYGFRGDSQQSGGCQSGASGRAGSSGSGGAEAGGGNFWTGATLGAIGGYLANTWLNQNAYARPRYNSRFFQDTGFSSSDSWSGPSTSTRSSSGYGGTTRR</sequence>
<keyword evidence="18" id="KW-1185">Reference proteome</keyword>
<dbReference type="AlphaFoldDB" id="A0A8R1DGC8"/>
<evidence type="ECO:0000256" key="14">
    <source>
        <dbReference type="SAM" id="MobiDB-lite"/>
    </source>
</evidence>
<evidence type="ECO:0000256" key="8">
    <source>
        <dbReference type="ARBA" id="ARBA00022824"/>
    </source>
</evidence>
<evidence type="ECO:0000256" key="2">
    <source>
        <dbReference type="ARBA" id="ARBA00006833"/>
    </source>
</evidence>
<proteinExistence type="inferred from homology"/>
<dbReference type="GO" id="GO:2001256">
    <property type="term" value="P:regulation of store-operated calcium entry"/>
    <property type="evidence" value="ECO:0007669"/>
    <property type="project" value="InterPro"/>
</dbReference>
<evidence type="ECO:0000256" key="6">
    <source>
        <dbReference type="ARBA" id="ARBA00022692"/>
    </source>
</evidence>
<feature type="compositionally biased region" description="Pro residues" evidence="14">
    <location>
        <begin position="206"/>
        <end position="221"/>
    </location>
</feature>
<dbReference type="Proteomes" id="UP000005237">
    <property type="component" value="Unassembled WGS sequence"/>
</dbReference>
<keyword evidence="9" id="KW-0106">Calcium</keyword>
<evidence type="ECO:0000256" key="4">
    <source>
        <dbReference type="ARBA" id="ARBA00022448"/>
    </source>
</evidence>
<evidence type="ECO:0000256" key="16">
    <source>
        <dbReference type="SAM" id="SignalP"/>
    </source>
</evidence>